<reference evidence="1 2" key="1">
    <citation type="submission" date="2016-10" db="EMBL/GenBank/DDBJ databases">
        <authorList>
            <person name="de Groot N.N."/>
        </authorList>
    </citation>
    <scope>NUCLEOTIDE SEQUENCE [LARGE SCALE GENOMIC DNA]</scope>
    <source>
        <strain evidence="1 2">M79</strain>
    </source>
</reference>
<protein>
    <recommendedName>
        <fullName evidence="3">Phage-Barnase-EndoU-ColicinE5/D-RelE like nuclease 4 domain-containing protein</fullName>
    </recommendedName>
</protein>
<sequence>MEYDLDFLIGFDGSLKPSQINLSSLVNVTEKHVSQHRYYYQSSLNEESELIIEFKNTNLPHLLNLSSRHHCNLPTYTATEIFQRIKGDWDLDYLIAADEQWFSESQDKLIGVLFLYQIFHIQECKVYTPNKIINSVHGSRFKRDNIYFVIFKSANGKVYSVELSETESSNVYTPKSMKINDSHLDKCSEIEMTFIRAERIRPPRKRKNKKTRK</sequence>
<organism evidence="1 2">
    <name type="scientific">Lactococcus garvieae</name>
    <dbReference type="NCBI Taxonomy" id="1363"/>
    <lineage>
        <taxon>Bacteria</taxon>
        <taxon>Bacillati</taxon>
        <taxon>Bacillota</taxon>
        <taxon>Bacilli</taxon>
        <taxon>Lactobacillales</taxon>
        <taxon>Streptococcaceae</taxon>
        <taxon>Lactococcus</taxon>
    </lineage>
</organism>
<evidence type="ECO:0008006" key="3">
    <source>
        <dbReference type="Google" id="ProtNLM"/>
    </source>
</evidence>
<accession>A0A1I4J1D9</accession>
<dbReference type="Proteomes" id="UP000181969">
    <property type="component" value="Unassembled WGS sequence"/>
</dbReference>
<dbReference type="RefSeq" id="WP_074752036.1">
    <property type="nucleotide sequence ID" value="NZ_FOTJ01000026.1"/>
</dbReference>
<name>A0A1I4J1D9_9LACT</name>
<dbReference type="OrthoDB" id="2225168at2"/>
<evidence type="ECO:0000313" key="2">
    <source>
        <dbReference type="Proteomes" id="UP000181969"/>
    </source>
</evidence>
<proteinExistence type="predicted"/>
<dbReference type="AlphaFoldDB" id="A0A1I4J1D9"/>
<evidence type="ECO:0000313" key="1">
    <source>
        <dbReference type="EMBL" id="SFL60462.1"/>
    </source>
</evidence>
<gene>
    <name evidence="1" type="ORF">SAMN05216438_1265</name>
</gene>
<dbReference type="EMBL" id="FOTJ01000026">
    <property type="protein sequence ID" value="SFL60462.1"/>
    <property type="molecule type" value="Genomic_DNA"/>
</dbReference>